<gene>
    <name evidence="2" type="ORF">Vretifemale_4680</name>
</gene>
<evidence type="ECO:0000313" key="2">
    <source>
        <dbReference type="EMBL" id="GIL74753.1"/>
    </source>
</evidence>
<comment type="caution">
    <text evidence="2">The sequence shown here is derived from an EMBL/GenBank/DDBJ whole genome shotgun (WGS) entry which is preliminary data.</text>
</comment>
<reference evidence="2" key="1">
    <citation type="journal article" date="2021" name="Proc. Natl. Acad. Sci. U.S.A.">
        <title>Three genomes in the algal genus Volvox reveal the fate of a haploid sex-determining region after a transition to homothallism.</title>
        <authorList>
            <person name="Yamamoto K."/>
            <person name="Hamaji T."/>
            <person name="Kawai-Toyooka H."/>
            <person name="Matsuzaki R."/>
            <person name="Takahashi F."/>
            <person name="Nishimura Y."/>
            <person name="Kawachi M."/>
            <person name="Noguchi H."/>
            <person name="Minakuchi Y."/>
            <person name="Umen J.G."/>
            <person name="Toyoda A."/>
            <person name="Nozaki H."/>
        </authorList>
    </citation>
    <scope>NUCLEOTIDE SEQUENCE</scope>
    <source>
        <strain evidence="2">NIES-3786</strain>
    </source>
</reference>
<accession>A0A8J4C3G0</accession>
<organism evidence="2 3">
    <name type="scientific">Volvox reticuliferus</name>
    <dbReference type="NCBI Taxonomy" id="1737510"/>
    <lineage>
        <taxon>Eukaryota</taxon>
        <taxon>Viridiplantae</taxon>
        <taxon>Chlorophyta</taxon>
        <taxon>core chlorophytes</taxon>
        <taxon>Chlorophyceae</taxon>
        <taxon>CS clade</taxon>
        <taxon>Chlamydomonadales</taxon>
        <taxon>Volvocaceae</taxon>
        <taxon>Volvox</taxon>
    </lineage>
</organism>
<dbReference type="AlphaFoldDB" id="A0A8J4C3G0"/>
<evidence type="ECO:0000313" key="3">
    <source>
        <dbReference type="Proteomes" id="UP000747110"/>
    </source>
</evidence>
<feature type="region of interest" description="Disordered" evidence="1">
    <location>
        <begin position="158"/>
        <end position="184"/>
    </location>
</feature>
<keyword evidence="3" id="KW-1185">Reference proteome</keyword>
<name>A0A8J4C3G0_9CHLO</name>
<proteinExistence type="predicted"/>
<dbReference type="Proteomes" id="UP000747110">
    <property type="component" value="Unassembled WGS sequence"/>
</dbReference>
<dbReference type="OrthoDB" id="559760at2759"/>
<dbReference type="EMBL" id="BNCP01000006">
    <property type="protein sequence ID" value="GIL74753.1"/>
    <property type="molecule type" value="Genomic_DNA"/>
</dbReference>
<feature type="compositionally biased region" description="Gly residues" evidence="1">
    <location>
        <begin position="161"/>
        <end position="171"/>
    </location>
</feature>
<sequence>MHDDRLLLEVPEEKVTETAELIREALRTTHPGATINYDVVPRRPWQVPNGAGVAAAAGTHAEGRRPRTRAGYRLVDVFVMPGCRKTLASTGGELFRRYGIAVRDALTRAGVELRQQRYATFARLREEQKRPRWENGADVSYLNDAGVRVLWTDWAGSNGSNNGGREGGGANPGAPTATSHGRTM</sequence>
<evidence type="ECO:0000256" key="1">
    <source>
        <dbReference type="SAM" id="MobiDB-lite"/>
    </source>
</evidence>
<protein>
    <submittedName>
        <fullName evidence="2">Uncharacterized protein</fullName>
    </submittedName>
</protein>